<dbReference type="InterPro" id="IPR036179">
    <property type="entry name" value="Ig-like_dom_sf"/>
</dbReference>
<gene>
    <name evidence="2" type="primary">LOC136085869</name>
</gene>
<reference evidence="2" key="1">
    <citation type="submission" date="2025-08" db="UniProtKB">
        <authorList>
            <consortium name="RefSeq"/>
        </authorList>
    </citation>
    <scope>IDENTIFICATION</scope>
</reference>
<sequence length="135" mass="15528">MDILKFNMMVFHSLKYHGVASDQKFKIFGSILNIDNVKTVEKDEYTCNAINSVGMDSKKVKLLVNETQKKMHEERKKKAASLVVKLKNTDNASGGPRAKRVNTKKLVATRRPNTKILKGQLQIYIQNRFRLYGRE</sequence>
<evidence type="ECO:0000313" key="1">
    <source>
        <dbReference type="Proteomes" id="UP001652625"/>
    </source>
</evidence>
<name>A0ABM4CPB7_HYDVU</name>
<dbReference type="Proteomes" id="UP001652625">
    <property type="component" value="Chromosome 10"/>
</dbReference>
<accession>A0ABM4CPB7</accession>
<proteinExistence type="predicted"/>
<dbReference type="Gene3D" id="2.60.40.10">
    <property type="entry name" value="Immunoglobulins"/>
    <property type="match status" value="1"/>
</dbReference>
<protein>
    <submittedName>
        <fullName evidence="2">Uncharacterized protein LOC136085869 isoform X1</fullName>
    </submittedName>
</protein>
<dbReference type="InterPro" id="IPR013783">
    <property type="entry name" value="Ig-like_fold"/>
</dbReference>
<dbReference type="SUPFAM" id="SSF48726">
    <property type="entry name" value="Immunoglobulin"/>
    <property type="match status" value="1"/>
</dbReference>
<dbReference type="RefSeq" id="XP_065663695.1">
    <property type="nucleotide sequence ID" value="XM_065807623.1"/>
</dbReference>
<dbReference type="GeneID" id="136085869"/>
<organism evidence="1 2">
    <name type="scientific">Hydra vulgaris</name>
    <name type="common">Hydra</name>
    <name type="synonym">Hydra attenuata</name>
    <dbReference type="NCBI Taxonomy" id="6087"/>
    <lineage>
        <taxon>Eukaryota</taxon>
        <taxon>Metazoa</taxon>
        <taxon>Cnidaria</taxon>
        <taxon>Hydrozoa</taxon>
        <taxon>Hydroidolina</taxon>
        <taxon>Anthoathecata</taxon>
        <taxon>Aplanulata</taxon>
        <taxon>Hydridae</taxon>
        <taxon>Hydra</taxon>
    </lineage>
</organism>
<keyword evidence="1" id="KW-1185">Reference proteome</keyword>
<evidence type="ECO:0000313" key="2">
    <source>
        <dbReference type="RefSeq" id="XP_065663695.1"/>
    </source>
</evidence>